<dbReference type="HAMAP" id="MF_01965">
    <property type="entry name" value="NADHX_dehydratase"/>
    <property type="match status" value="1"/>
</dbReference>
<comment type="similarity">
    <text evidence="12">Belongs to the NnrE/AIBP family.</text>
</comment>
<feature type="binding site" evidence="11">
    <location>
        <position position="335"/>
    </location>
    <ligand>
        <name>(6S)-NADPHX</name>
        <dbReference type="ChEBI" id="CHEBI:64076"/>
    </ligand>
</feature>
<evidence type="ECO:0000256" key="5">
    <source>
        <dbReference type="ARBA" id="ARBA00022857"/>
    </source>
</evidence>
<dbReference type="HAMAP" id="MF_01966">
    <property type="entry name" value="NADHX_epimerase"/>
    <property type="match status" value="1"/>
</dbReference>
<evidence type="ECO:0000256" key="4">
    <source>
        <dbReference type="ARBA" id="ARBA00022840"/>
    </source>
</evidence>
<evidence type="ECO:0000256" key="1">
    <source>
        <dbReference type="ARBA" id="ARBA00006001"/>
    </source>
</evidence>
<evidence type="ECO:0000259" key="15">
    <source>
        <dbReference type="PROSITE" id="PS51385"/>
    </source>
</evidence>
<comment type="catalytic activity">
    <reaction evidence="12">
        <text>(6R)-NADHX = (6S)-NADHX</text>
        <dbReference type="Rhea" id="RHEA:32215"/>
        <dbReference type="ChEBI" id="CHEBI:64074"/>
        <dbReference type="ChEBI" id="CHEBI:64075"/>
        <dbReference type="EC" id="5.1.99.6"/>
    </reaction>
</comment>
<dbReference type="Pfam" id="PF01256">
    <property type="entry name" value="Carb_kinase"/>
    <property type="match status" value="2"/>
</dbReference>
<dbReference type="RefSeq" id="WP_076405088.1">
    <property type="nucleotide sequence ID" value="NZ_FTMI01000004.1"/>
</dbReference>
<dbReference type="InterPro" id="IPR000631">
    <property type="entry name" value="CARKD"/>
</dbReference>
<dbReference type="Pfam" id="PF03853">
    <property type="entry name" value="YjeF_N"/>
    <property type="match status" value="1"/>
</dbReference>
<dbReference type="GO" id="GO:0005524">
    <property type="term" value="F:ATP binding"/>
    <property type="evidence" value="ECO:0007669"/>
    <property type="project" value="UniProtKB-KW"/>
</dbReference>
<dbReference type="EMBL" id="FTMI01000004">
    <property type="protein sequence ID" value="SIQ42022.1"/>
    <property type="molecule type" value="Genomic_DNA"/>
</dbReference>
<comment type="cofactor">
    <cofactor evidence="11">
        <name>Mg(2+)</name>
        <dbReference type="ChEBI" id="CHEBI:18420"/>
    </cofactor>
</comment>
<feature type="binding site" evidence="11">
    <location>
        <position position="538"/>
    </location>
    <ligand>
        <name>AMP</name>
        <dbReference type="ChEBI" id="CHEBI:456215"/>
    </ligand>
</feature>
<keyword evidence="4 11" id="KW-0067">ATP-binding</keyword>
<evidence type="ECO:0000256" key="7">
    <source>
        <dbReference type="ARBA" id="ARBA00023239"/>
    </source>
</evidence>
<sequence>MIEAWSVADVRAAEEPLLVAGVPLMERASFALATVVARDLARRRSVALPDGGRRDGRVTGARAVLLVGSGNNGGDTLYAGAYLARRGVEVLAVLTGEHAHAGGLAALRDAGGRVEVLVGSADGTAHGDGHDDRHRDHLDPHVADRVAGQAARADVVLDGLVGIGARGALRGVAADLVERLAAALDGDPAHHPEGPGRPWVVAVDAPSGIGVDDGTVPGPVLRADRTVTFGAAKPGLLLPPATHLAGHGAVVDIGLRLGAPVPDAPVPDAPGLGAPGPGVAGPDAPAPDRGKTTPVVRRLEPADVAALWSVPGATDHKYTRGVVGVVAGTPTFPGAAVLVTTAAVRTGPGMVRYGGPDDATRAVLAARPEVVPAAGRVQSWVLGPGVPAVPGPGDDPVDDGGQHERVRAALAAATATDATATDATATDATATDATTTDATPERVPAVVDAGALSLLPERCPPSVVLTPHAGELATLLRARGDDVARTDVEAAPLRWARRAHDATGATVLLKGSATVVVGPEGAWSQADAPAWLATAGAGDVLAGILGTLLAAHAERVVREPGLAARLAAAAAVVHGLAAERANPGGPVAALDVADAVPGVVAELLAAR</sequence>
<evidence type="ECO:0000313" key="17">
    <source>
        <dbReference type="Proteomes" id="UP000186235"/>
    </source>
</evidence>
<feature type="binding site" evidence="12">
    <location>
        <position position="204"/>
    </location>
    <ligand>
        <name>(6S)-NADPHX</name>
        <dbReference type="ChEBI" id="CHEBI:64076"/>
    </ligand>
</feature>
<reference evidence="17" key="1">
    <citation type="submission" date="2017-01" db="EMBL/GenBank/DDBJ databases">
        <authorList>
            <person name="Varghese N."/>
            <person name="Submissions S."/>
        </authorList>
    </citation>
    <scope>NUCLEOTIDE SEQUENCE [LARGE SCALE GENOMIC DNA]</scope>
    <source>
        <strain evidence="17">3bp</strain>
    </source>
</reference>
<feature type="binding site" evidence="11">
    <location>
        <position position="539"/>
    </location>
    <ligand>
        <name>(6S)-NADPHX</name>
        <dbReference type="ChEBI" id="CHEBI:64076"/>
    </ligand>
</feature>
<evidence type="ECO:0000256" key="13">
    <source>
        <dbReference type="SAM" id="MobiDB-lite"/>
    </source>
</evidence>
<dbReference type="InterPro" id="IPR029056">
    <property type="entry name" value="Ribokinase-like"/>
</dbReference>
<feature type="region of interest" description="Disordered" evidence="13">
    <location>
        <begin position="264"/>
        <end position="292"/>
    </location>
</feature>
<dbReference type="GO" id="GO:0052856">
    <property type="term" value="F:NAD(P)HX epimerase activity"/>
    <property type="evidence" value="ECO:0007669"/>
    <property type="project" value="UniProtKB-UniRule"/>
</dbReference>
<feature type="binding site" evidence="12">
    <location>
        <position position="207"/>
    </location>
    <ligand>
        <name>K(+)</name>
        <dbReference type="ChEBI" id="CHEBI:29103"/>
    </ligand>
</feature>
<dbReference type="PANTHER" id="PTHR12592">
    <property type="entry name" value="ATP-DEPENDENT (S)-NAD(P)H-HYDRATE DEHYDRATASE FAMILY MEMBER"/>
    <property type="match status" value="1"/>
</dbReference>
<dbReference type="InterPro" id="IPR017953">
    <property type="entry name" value="Carbohydrate_kinase_pred_CS"/>
</dbReference>
<dbReference type="SUPFAM" id="SSF53613">
    <property type="entry name" value="Ribokinase-like"/>
    <property type="match status" value="1"/>
</dbReference>
<dbReference type="GO" id="GO:0046496">
    <property type="term" value="P:nicotinamide nucleotide metabolic process"/>
    <property type="evidence" value="ECO:0007669"/>
    <property type="project" value="UniProtKB-UniRule"/>
</dbReference>
<feature type="binding site" evidence="12">
    <location>
        <position position="158"/>
    </location>
    <ligand>
        <name>K(+)</name>
        <dbReference type="ChEBI" id="CHEBI:29103"/>
    </ligand>
</feature>
<comment type="catalytic activity">
    <reaction evidence="12">
        <text>(6R)-NADPHX = (6S)-NADPHX</text>
        <dbReference type="Rhea" id="RHEA:32227"/>
        <dbReference type="ChEBI" id="CHEBI:64076"/>
        <dbReference type="ChEBI" id="CHEBI:64077"/>
        <dbReference type="EC" id="5.1.99.6"/>
    </reaction>
</comment>
<comment type="function">
    <text evidence="8">Bifunctional enzyme that catalyzes the epimerization of the S- and R-forms of NAD(P)HX and the dehydration of the S-form of NAD(P)HX at the expense of ADP, which is converted to AMP. This allows the repair of both epimers of NAD(P)HX, a damaged form of NAD(P)H that is a result of enzymatic or heat-dependent hydration.</text>
</comment>
<keyword evidence="17" id="KW-1185">Reference proteome</keyword>
<feature type="binding site" evidence="11">
    <location>
        <position position="468"/>
    </location>
    <ligand>
        <name>(6S)-NADPHX</name>
        <dbReference type="ChEBI" id="CHEBI:64076"/>
    </ligand>
</feature>
<comment type="similarity">
    <text evidence="1">In the N-terminal section; belongs to the NnrE/AIBP family.</text>
</comment>
<feature type="domain" description="YjeF C-terminal" evidence="14">
    <location>
        <begin position="300"/>
        <end position="603"/>
    </location>
</feature>
<evidence type="ECO:0000256" key="8">
    <source>
        <dbReference type="ARBA" id="ARBA00025153"/>
    </source>
</evidence>
<dbReference type="Gene3D" id="3.40.1190.20">
    <property type="match status" value="1"/>
</dbReference>
<comment type="similarity">
    <text evidence="11">Belongs to the NnrD/CARKD family.</text>
</comment>
<dbReference type="Gene3D" id="3.40.50.10260">
    <property type="entry name" value="YjeF N-terminal domain"/>
    <property type="match status" value="1"/>
</dbReference>
<feature type="binding site" evidence="12">
    <location>
        <position position="72"/>
    </location>
    <ligand>
        <name>K(+)</name>
        <dbReference type="ChEBI" id="CHEBI:29103"/>
    </ligand>
</feature>
<feature type="binding site" evidence="12">
    <location>
        <begin position="71"/>
        <end position="75"/>
    </location>
    <ligand>
        <name>(6S)-NADPHX</name>
        <dbReference type="ChEBI" id="CHEBI:64076"/>
    </ligand>
</feature>
<dbReference type="AlphaFoldDB" id="A0A1N6SLY9"/>
<dbReference type="PROSITE" id="PS51385">
    <property type="entry name" value="YJEF_N"/>
    <property type="match status" value="1"/>
</dbReference>
<evidence type="ECO:0000256" key="12">
    <source>
        <dbReference type="HAMAP-Rule" id="MF_01966"/>
    </source>
</evidence>
<dbReference type="InterPro" id="IPR036652">
    <property type="entry name" value="YjeF_N_dom_sf"/>
</dbReference>
<comment type="caution">
    <text evidence="12">Lacks conserved residue(s) required for the propagation of feature annotation.</text>
</comment>
<comment type="cofactor">
    <cofactor evidence="12">
        <name>K(+)</name>
        <dbReference type="ChEBI" id="CHEBI:29103"/>
    </cofactor>
    <text evidence="12">Binds 1 potassium ion per subunit.</text>
</comment>
<evidence type="ECO:0000256" key="2">
    <source>
        <dbReference type="ARBA" id="ARBA00009524"/>
    </source>
</evidence>
<dbReference type="PANTHER" id="PTHR12592:SF0">
    <property type="entry name" value="ATP-DEPENDENT (S)-NAD(P)H-HYDRATE DEHYDRATASE"/>
    <property type="match status" value="1"/>
</dbReference>
<dbReference type="EC" id="4.2.1.136" evidence="11"/>
<evidence type="ECO:0000259" key="14">
    <source>
        <dbReference type="PROSITE" id="PS51383"/>
    </source>
</evidence>
<dbReference type="GO" id="GO:0052855">
    <property type="term" value="F:ADP-dependent NAD(P)H-hydrate dehydratase activity"/>
    <property type="evidence" value="ECO:0007669"/>
    <property type="project" value="UniProtKB-UniRule"/>
</dbReference>
<keyword evidence="5 11" id="KW-0521">NADP</keyword>
<dbReference type="InterPro" id="IPR004443">
    <property type="entry name" value="YjeF_N_dom"/>
</dbReference>
<proteinExistence type="inferred from homology"/>
<evidence type="ECO:0000256" key="10">
    <source>
        <dbReference type="ARBA" id="ARBA00049209"/>
    </source>
</evidence>
<dbReference type="Proteomes" id="UP000186235">
    <property type="component" value="Unassembled WGS sequence"/>
</dbReference>
<evidence type="ECO:0000256" key="11">
    <source>
        <dbReference type="HAMAP-Rule" id="MF_01965"/>
    </source>
</evidence>
<keyword evidence="12" id="KW-0630">Potassium</keyword>
<comment type="subunit">
    <text evidence="11">Homotetramer.</text>
</comment>
<protein>
    <recommendedName>
        <fullName evidence="11 12">Multifunctional fusion protein</fullName>
    </recommendedName>
    <domain>
        <recommendedName>
            <fullName evidence="11">ADP-dependent (S)-NAD(P)H-hydrate dehydratase</fullName>
            <ecNumber evidence="11">4.2.1.136</ecNumber>
        </recommendedName>
        <alternativeName>
            <fullName evidence="11">ADP-dependent NAD(P)HX dehydratase</fullName>
        </alternativeName>
    </domain>
    <domain>
        <recommendedName>
            <fullName evidence="12">NAD(P)H-hydrate epimerase</fullName>
            <ecNumber evidence="12">5.1.99.6</ecNumber>
        </recommendedName>
        <alternativeName>
            <fullName evidence="12">NAD(P)HX epimerase</fullName>
        </alternativeName>
    </domain>
</protein>
<keyword evidence="6 11" id="KW-0520">NAD</keyword>
<keyword evidence="7 11" id="KW-0456">Lyase</keyword>
<name>A0A1N6SLY9_9MICO</name>
<accession>A0A1N6SLY9</accession>
<organism evidence="16 17">
    <name type="scientific">Cellulosimicrobium aquatile</name>
    <dbReference type="NCBI Taxonomy" id="1612203"/>
    <lineage>
        <taxon>Bacteria</taxon>
        <taxon>Bacillati</taxon>
        <taxon>Actinomycetota</taxon>
        <taxon>Actinomycetes</taxon>
        <taxon>Micrococcales</taxon>
        <taxon>Promicromonosporaceae</taxon>
        <taxon>Cellulosimicrobium</taxon>
    </lineage>
</organism>
<comment type="catalytic activity">
    <reaction evidence="10 11">
        <text>(6S)-NADPHX + ADP = AMP + phosphate + NADPH + H(+)</text>
        <dbReference type="Rhea" id="RHEA:32235"/>
        <dbReference type="ChEBI" id="CHEBI:15378"/>
        <dbReference type="ChEBI" id="CHEBI:43474"/>
        <dbReference type="ChEBI" id="CHEBI:57783"/>
        <dbReference type="ChEBI" id="CHEBI:64076"/>
        <dbReference type="ChEBI" id="CHEBI:456215"/>
        <dbReference type="ChEBI" id="CHEBI:456216"/>
        <dbReference type="EC" id="4.2.1.136"/>
    </reaction>
</comment>
<feature type="region of interest" description="Disordered" evidence="13">
    <location>
        <begin position="412"/>
        <end position="440"/>
    </location>
</feature>
<gene>
    <name evidence="12" type="primary">nnrE</name>
    <name evidence="11" type="synonym">nnrD</name>
    <name evidence="16" type="ORF">SAMN05518682_2398</name>
</gene>
<dbReference type="PROSITE" id="PS01050">
    <property type="entry name" value="YJEF_C_2"/>
    <property type="match status" value="1"/>
</dbReference>
<feature type="binding site" evidence="11">
    <location>
        <begin position="510"/>
        <end position="514"/>
    </location>
    <ligand>
        <name>AMP</name>
        <dbReference type="ChEBI" id="CHEBI:456215"/>
    </ligand>
</feature>
<dbReference type="GO" id="GO:0110051">
    <property type="term" value="P:metabolite repair"/>
    <property type="evidence" value="ECO:0007669"/>
    <property type="project" value="TreeGrafter"/>
</dbReference>
<comment type="similarity">
    <text evidence="2">In the C-terminal section; belongs to the NnrD/CARKD family.</text>
</comment>
<dbReference type="CDD" id="cd01171">
    <property type="entry name" value="YXKO-related"/>
    <property type="match status" value="1"/>
</dbReference>
<keyword evidence="12" id="KW-0413">Isomerase</keyword>
<evidence type="ECO:0000256" key="3">
    <source>
        <dbReference type="ARBA" id="ARBA00022741"/>
    </source>
</evidence>
<dbReference type="SUPFAM" id="SSF64153">
    <property type="entry name" value="YjeF N-terminal domain-like"/>
    <property type="match status" value="1"/>
</dbReference>
<keyword evidence="12" id="KW-0479">Metal-binding</keyword>
<feature type="binding site" evidence="12">
    <location>
        <begin position="162"/>
        <end position="168"/>
    </location>
    <ligand>
        <name>(6S)-NADPHX</name>
        <dbReference type="ChEBI" id="CHEBI:64076"/>
    </ligand>
</feature>
<comment type="function">
    <text evidence="12">Catalyzes the epimerization of the S- and R-forms of NAD(P)HX, a damaged form of NAD(P)H that is a result of enzymatic or heat-dependent hydration. This is a prerequisite for the S-specific NAD(P)H-hydrate dehydratase to allow the repair of both epimers of NAD(P)HX.</text>
</comment>
<dbReference type="GO" id="GO:0046872">
    <property type="term" value="F:metal ion binding"/>
    <property type="evidence" value="ECO:0007669"/>
    <property type="project" value="UniProtKB-KW"/>
</dbReference>
<dbReference type="PROSITE" id="PS51383">
    <property type="entry name" value="YJEF_C_3"/>
    <property type="match status" value="1"/>
</dbReference>
<feature type="domain" description="YjeF N-terminal" evidence="15">
    <location>
        <begin position="5"/>
        <end position="261"/>
    </location>
</feature>
<dbReference type="EC" id="5.1.99.6" evidence="12"/>
<evidence type="ECO:0000256" key="6">
    <source>
        <dbReference type="ARBA" id="ARBA00023027"/>
    </source>
</evidence>
<evidence type="ECO:0000313" key="16">
    <source>
        <dbReference type="EMBL" id="SIQ42022.1"/>
    </source>
</evidence>
<feature type="binding site" evidence="11">
    <location>
        <position position="385"/>
    </location>
    <ligand>
        <name>(6S)-NADPHX</name>
        <dbReference type="ChEBI" id="CHEBI:64076"/>
    </ligand>
</feature>
<feature type="compositionally biased region" description="Low complexity" evidence="13">
    <location>
        <begin position="412"/>
        <end position="438"/>
    </location>
</feature>
<comment type="catalytic activity">
    <reaction evidence="9 11">
        <text>(6S)-NADHX + ADP = AMP + phosphate + NADH + H(+)</text>
        <dbReference type="Rhea" id="RHEA:32223"/>
        <dbReference type="ChEBI" id="CHEBI:15378"/>
        <dbReference type="ChEBI" id="CHEBI:43474"/>
        <dbReference type="ChEBI" id="CHEBI:57945"/>
        <dbReference type="ChEBI" id="CHEBI:64074"/>
        <dbReference type="ChEBI" id="CHEBI:456215"/>
        <dbReference type="ChEBI" id="CHEBI:456216"/>
        <dbReference type="EC" id="4.2.1.136"/>
    </reaction>
</comment>
<keyword evidence="3 11" id="KW-0547">Nucleotide-binding</keyword>
<comment type="function">
    <text evidence="11">Catalyzes the dehydration of the S-form of NAD(P)HX at the expense of ADP, which is converted to AMP. Together with NAD(P)HX epimerase, which catalyzes the epimerization of the S- and R-forms, the enzyme allows the repair of both epimers of NAD(P)HX, a damaged form of NAD(P)H that is a result of enzymatic or heat-dependent hydration.</text>
</comment>
<evidence type="ECO:0000256" key="9">
    <source>
        <dbReference type="ARBA" id="ARBA00048238"/>
    </source>
</evidence>